<dbReference type="Proteomes" id="UP000053902">
    <property type="component" value="Unassembled WGS sequence"/>
</dbReference>
<proteinExistence type="predicted"/>
<feature type="region of interest" description="Disordered" evidence="1">
    <location>
        <begin position="220"/>
        <end position="255"/>
    </location>
</feature>
<name>A0A078LPE8_9PSED</name>
<dbReference type="HOGENOM" id="CLU_070572_0_0_6"/>
<feature type="transmembrane region" description="Helical" evidence="2">
    <location>
        <begin position="6"/>
        <end position="27"/>
    </location>
</feature>
<protein>
    <submittedName>
        <fullName evidence="3">Uncharacterized protein</fullName>
    </submittedName>
</protein>
<evidence type="ECO:0000256" key="1">
    <source>
        <dbReference type="SAM" id="MobiDB-lite"/>
    </source>
</evidence>
<evidence type="ECO:0000313" key="3">
    <source>
        <dbReference type="EMBL" id="CDZ92929.1"/>
    </source>
</evidence>
<feature type="compositionally biased region" description="Basic and acidic residues" evidence="1">
    <location>
        <begin position="228"/>
        <end position="255"/>
    </location>
</feature>
<evidence type="ECO:0000313" key="4">
    <source>
        <dbReference type="Proteomes" id="UP000053902"/>
    </source>
</evidence>
<keyword evidence="2" id="KW-1133">Transmembrane helix</keyword>
<keyword evidence="2" id="KW-0472">Membrane</keyword>
<gene>
    <name evidence="3" type="ORF">BN1079_00200</name>
</gene>
<evidence type="ECO:0000256" key="2">
    <source>
        <dbReference type="SAM" id="Phobius"/>
    </source>
</evidence>
<keyword evidence="4" id="KW-1185">Reference proteome</keyword>
<accession>A0A078LPE8</accession>
<dbReference type="AlphaFoldDB" id="A0A078LPE8"/>
<reference evidence="3 4" key="1">
    <citation type="submission" date="2014-07" db="EMBL/GenBank/DDBJ databases">
        <authorList>
            <person name="Urmite Genomes Urmite Genomes"/>
        </authorList>
    </citation>
    <scope>NUCLEOTIDE SEQUENCE [LARGE SCALE GENOMIC DNA]</scope>
    <source>
        <strain evidence="3 4">20_BN</strain>
    </source>
</reference>
<dbReference type="EMBL" id="CCSF01000001">
    <property type="protein sequence ID" value="CDZ92929.1"/>
    <property type="molecule type" value="Genomic_DNA"/>
</dbReference>
<dbReference type="RefSeq" id="WP_171819313.1">
    <property type="nucleotide sequence ID" value="NZ_CCSF01000001.1"/>
</dbReference>
<keyword evidence="2" id="KW-0812">Transmembrane</keyword>
<sequence>MSPALIAGLVLAGLFILILIGFINQLVEKNNLEKARAKAELSNRMRRCSDLSDSFPGQLITPALKLMLTQLELHAGERLMTLDKKNQDLASRVELLRNAAAMGEAIPVTNAPVKVLTEAQAKAVRLLLEDLHAQVVWGNKQGQLDTAAAKRWVGEVRRMMVILHIEYFNNLGKQALQQGNAHKARLAFERGIQHVRKQPDKASFQAQLKQLEAHFAHASHLEQTQQKPRLEETSELTEGLKDLESEDDWKKNNIY</sequence>
<dbReference type="eggNOG" id="ENOG5032DV0">
    <property type="taxonomic scope" value="Bacteria"/>
</dbReference>
<organism evidence="3 4">
    <name type="scientific">Pseudomonas saudiphocaensis</name>
    <dbReference type="NCBI Taxonomy" id="1499686"/>
    <lineage>
        <taxon>Bacteria</taxon>
        <taxon>Pseudomonadati</taxon>
        <taxon>Pseudomonadota</taxon>
        <taxon>Gammaproteobacteria</taxon>
        <taxon>Pseudomonadales</taxon>
        <taxon>Pseudomonadaceae</taxon>
        <taxon>Pseudomonas</taxon>
    </lineage>
</organism>